<dbReference type="GO" id="GO:0038199">
    <property type="term" value="F:ethylene receptor activity"/>
    <property type="evidence" value="ECO:0007669"/>
    <property type="project" value="TreeGrafter"/>
</dbReference>
<keyword evidence="4" id="KW-0067">ATP-binding</keyword>
<dbReference type="EMBL" id="BSFE01000001">
    <property type="protein sequence ID" value="GLK51032.1"/>
    <property type="molecule type" value="Genomic_DNA"/>
</dbReference>
<comment type="caution">
    <text evidence="7">The sequence shown here is derived from an EMBL/GenBank/DDBJ whole genome shotgun (WGS) entry which is preliminary data.</text>
</comment>
<evidence type="ECO:0000256" key="3">
    <source>
        <dbReference type="ARBA" id="ARBA00022741"/>
    </source>
</evidence>
<name>A0A9W6IIM5_9PROT</name>
<feature type="transmembrane region" description="Helical" evidence="5">
    <location>
        <begin position="95"/>
        <end position="116"/>
    </location>
</feature>
<keyword evidence="2" id="KW-0479">Metal-binding</keyword>
<protein>
    <recommendedName>
        <fullName evidence="6">Ethylene receptor 1-like N-terminal domain-containing protein</fullName>
    </recommendedName>
</protein>
<feature type="transmembrane region" description="Helical" evidence="5">
    <location>
        <begin position="60"/>
        <end position="83"/>
    </location>
</feature>
<sequence>MDYFDVNNFMPHGMCYLWRPELVGMHVIADLAIALAYFSIPIVIVLFLRRLNRPIPFRWAFVMFGIFILFCGINHLMNIVVLWHPLYYIEGALKLLTAAASVATAVLMLPLLPVLIDRFTRIDAEEDADSA</sequence>
<proteinExistence type="predicted"/>
<dbReference type="GO" id="GO:0051740">
    <property type="term" value="F:ethylene binding"/>
    <property type="evidence" value="ECO:0007669"/>
    <property type="project" value="TreeGrafter"/>
</dbReference>
<gene>
    <name evidence="7" type="ORF">GCM10017621_05400</name>
</gene>
<evidence type="ECO:0000259" key="6">
    <source>
        <dbReference type="Pfam" id="PF25487"/>
    </source>
</evidence>
<evidence type="ECO:0000256" key="2">
    <source>
        <dbReference type="ARBA" id="ARBA00022723"/>
    </source>
</evidence>
<accession>A0A9W6IIM5</accession>
<keyword evidence="5" id="KW-0472">Membrane</keyword>
<dbReference type="GO" id="GO:0046872">
    <property type="term" value="F:metal ion binding"/>
    <property type="evidence" value="ECO:0007669"/>
    <property type="project" value="UniProtKB-KW"/>
</dbReference>
<keyword evidence="5" id="KW-1133">Transmembrane helix</keyword>
<evidence type="ECO:0000313" key="8">
    <source>
        <dbReference type="Proteomes" id="UP001143486"/>
    </source>
</evidence>
<keyword evidence="5" id="KW-0812">Transmembrane</keyword>
<dbReference type="Proteomes" id="UP001143486">
    <property type="component" value="Unassembled WGS sequence"/>
</dbReference>
<reference evidence="7" key="2">
    <citation type="submission" date="2023-01" db="EMBL/GenBank/DDBJ databases">
        <authorList>
            <person name="Sun Q."/>
            <person name="Evtushenko L."/>
        </authorList>
    </citation>
    <scope>NUCLEOTIDE SEQUENCE</scope>
    <source>
        <strain evidence="7">VKM B-1513</strain>
    </source>
</reference>
<evidence type="ECO:0000313" key="7">
    <source>
        <dbReference type="EMBL" id="GLK51032.1"/>
    </source>
</evidence>
<keyword evidence="3" id="KW-0547">Nucleotide-binding</keyword>
<keyword evidence="1" id="KW-0808">Transferase</keyword>
<keyword evidence="8" id="KW-1185">Reference proteome</keyword>
<feature type="transmembrane region" description="Helical" evidence="5">
    <location>
        <begin position="27"/>
        <end position="48"/>
    </location>
</feature>
<evidence type="ECO:0000256" key="5">
    <source>
        <dbReference type="SAM" id="Phobius"/>
    </source>
</evidence>
<reference evidence="7" key="1">
    <citation type="journal article" date="2014" name="Int. J. Syst. Evol. Microbiol.">
        <title>Complete genome sequence of Corynebacterium casei LMG S-19264T (=DSM 44701T), isolated from a smear-ripened cheese.</title>
        <authorList>
            <consortium name="US DOE Joint Genome Institute (JGI-PGF)"/>
            <person name="Walter F."/>
            <person name="Albersmeier A."/>
            <person name="Kalinowski J."/>
            <person name="Ruckert C."/>
        </authorList>
    </citation>
    <scope>NUCLEOTIDE SEQUENCE</scope>
    <source>
        <strain evidence="7">VKM B-1513</strain>
    </source>
</reference>
<dbReference type="PANTHER" id="PTHR24423">
    <property type="entry name" value="TWO-COMPONENT SENSOR HISTIDINE KINASE"/>
    <property type="match status" value="1"/>
</dbReference>
<dbReference type="PANTHER" id="PTHR24423:SF633">
    <property type="entry name" value="ETHYLENE RECEPTOR 2"/>
    <property type="match status" value="1"/>
</dbReference>
<organism evidence="7 8">
    <name type="scientific">Maricaulis virginensis</name>
    <dbReference type="NCBI Taxonomy" id="144022"/>
    <lineage>
        <taxon>Bacteria</taxon>
        <taxon>Pseudomonadati</taxon>
        <taxon>Pseudomonadota</taxon>
        <taxon>Alphaproteobacteria</taxon>
        <taxon>Maricaulales</taxon>
        <taxon>Maricaulaceae</taxon>
        <taxon>Maricaulis</taxon>
    </lineage>
</organism>
<feature type="domain" description="Ethylene receptor 1-like N-terminal" evidence="6">
    <location>
        <begin position="23"/>
        <end position="116"/>
    </location>
</feature>
<dbReference type="GO" id="GO:0005524">
    <property type="term" value="F:ATP binding"/>
    <property type="evidence" value="ECO:0007669"/>
    <property type="project" value="UniProtKB-KW"/>
</dbReference>
<evidence type="ECO:0000256" key="1">
    <source>
        <dbReference type="ARBA" id="ARBA00022679"/>
    </source>
</evidence>
<dbReference type="RefSeq" id="WP_271185425.1">
    <property type="nucleotide sequence ID" value="NZ_BSFE01000001.1"/>
</dbReference>
<dbReference type="InterPro" id="IPR058544">
    <property type="entry name" value="ETR1_N"/>
</dbReference>
<dbReference type="AlphaFoldDB" id="A0A9W6IIM5"/>
<dbReference type="GO" id="GO:0016740">
    <property type="term" value="F:transferase activity"/>
    <property type="evidence" value="ECO:0007669"/>
    <property type="project" value="UniProtKB-KW"/>
</dbReference>
<evidence type="ECO:0000256" key="4">
    <source>
        <dbReference type="ARBA" id="ARBA00022840"/>
    </source>
</evidence>
<dbReference type="Pfam" id="PF25487">
    <property type="entry name" value="ETR1_N"/>
    <property type="match status" value="1"/>
</dbReference>